<comment type="caution">
    <text evidence="2">The sequence shown here is derived from an EMBL/GenBank/DDBJ whole genome shotgun (WGS) entry which is preliminary data.</text>
</comment>
<dbReference type="RefSeq" id="WP_057932971.1">
    <property type="nucleotide sequence ID" value="NZ_LMZQ01000009.1"/>
</dbReference>
<feature type="signal peptide" evidence="1">
    <location>
        <begin position="1"/>
        <end position="21"/>
    </location>
</feature>
<dbReference type="AlphaFoldDB" id="A0A0T5VNT5"/>
<evidence type="ECO:0000313" key="3">
    <source>
        <dbReference type="Proteomes" id="UP000051950"/>
    </source>
</evidence>
<feature type="chain" id="PRO_5006665498" evidence="1">
    <location>
        <begin position="22"/>
        <end position="423"/>
    </location>
</feature>
<dbReference type="STRING" id="687842.ASU31_14325"/>
<dbReference type="InterPro" id="IPR010131">
    <property type="entry name" value="MdtP/NodT-like"/>
</dbReference>
<sequence length="423" mass="48325">MRRICTLLIFFLAIRPGATFAQTDALSLTLSKAESLFLKYNYDLLASNYEIDQAKAEIITAKLFDNPTLEYENLFYNHETKKFLQTSYAYGQYAASISQLFKLAGKRNKNIKLAQTGVKLAEYEYFDLMRTLKFELVNTFYKTYFSAQSVKLYQEQISSTDQLLKAYNIQLKMGNVATKDVIRIKSLLINLKAEQAGLLNDLEDHYKDLKLLCGLDANISLSLIVDQADFKNGLLDKVPYSCLLDSARANRADLKLAKTDLLYNERNLKLQKAMAIPDIEIGLSYDLKGNYPEKYTGLGIKIPIPLFSRNQGEIKKAQVGIAAADMNIKKQEALLENEVFNSYKTALRNEKLYEEIDPAFSTDFNTLISALIKNFKARNISLIEFLDLYDAYKENTLQLNKLQFERMSTRAELNYVTGSNIFK</sequence>
<dbReference type="Gene3D" id="1.20.1600.10">
    <property type="entry name" value="Outer membrane efflux proteins (OEP)"/>
    <property type="match status" value="1"/>
</dbReference>
<dbReference type="PANTHER" id="PTHR30203">
    <property type="entry name" value="OUTER MEMBRANE CATION EFFLUX PROTEIN"/>
    <property type="match status" value="1"/>
</dbReference>
<dbReference type="EMBL" id="LMZQ01000009">
    <property type="protein sequence ID" value="KRT15522.1"/>
    <property type="molecule type" value="Genomic_DNA"/>
</dbReference>
<dbReference type="GO" id="GO:0015562">
    <property type="term" value="F:efflux transmembrane transporter activity"/>
    <property type="evidence" value="ECO:0007669"/>
    <property type="project" value="InterPro"/>
</dbReference>
<protein>
    <submittedName>
        <fullName evidence="2">Cation transporter</fullName>
    </submittedName>
</protein>
<dbReference type="OrthoDB" id="9791261at2"/>
<keyword evidence="3" id="KW-1185">Reference proteome</keyword>
<organism evidence="2 3">
    <name type="scientific">Pedobacter ginsenosidimutans</name>
    <dbReference type="NCBI Taxonomy" id="687842"/>
    <lineage>
        <taxon>Bacteria</taxon>
        <taxon>Pseudomonadati</taxon>
        <taxon>Bacteroidota</taxon>
        <taxon>Sphingobacteriia</taxon>
        <taxon>Sphingobacteriales</taxon>
        <taxon>Sphingobacteriaceae</taxon>
        <taxon>Pedobacter</taxon>
    </lineage>
</organism>
<name>A0A0T5VNT5_9SPHI</name>
<reference evidence="2 3" key="1">
    <citation type="submission" date="2015-11" db="EMBL/GenBank/DDBJ databases">
        <title>Sequence of Pedobacter ginsenosidimutans.</title>
        <authorList>
            <person name="Carson E."/>
            <person name="Keyser V."/>
            <person name="Newman J."/>
            <person name="Miller J."/>
        </authorList>
    </citation>
    <scope>NUCLEOTIDE SEQUENCE [LARGE SCALE GENOMIC DNA]</scope>
    <source>
        <strain evidence="2 3">KACC 14530</strain>
    </source>
</reference>
<evidence type="ECO:0000256" key="1">
    <source>
        <dbReference type="SAM" id="SignalP"/>
    </source>
</evidence>
<dbReference type="PANTHER" id="PTHR30203:SF23">
    <property type="entry name" value="OUTER MEMBRANE EFFLUX PROTEIN"/>
    <property type="match status" value="1"/>
</dbReference>
<dbReference type="Proteomes" id="UP000051950">
    <property type="component" value="Unassembled WGS sequence"/>
</dbReference>
<proteinExistence type="predicted"/>
<accession>A0A0T5VNT5</accession>
<gene>
    <name evidence="2" type="ORF">ASU31_14325</name>
</gene>
<keyword evidence="1" id="KW-0732">Signal</keyword>
<evidence type="ECO:0000313" key="2">
    <source>
        <dbReference type="EMBL" id="KRT15522.1"/>
    </source>
</evidence>
<dbReference type="SUPFAM" id="SSF56954">
    <property type="entry name" value="Outer membrane efflux proteins (OEP)"/>
    <property type="match status" value="1"/>
</dbReference>